<dbReference type="SMART" id="SM00382">
    <property type="entry name" value="AAA"/>
    <property type="match status" value="1"/>
</dbReference>
<dbReference type="Proteomes" id="UP000037175">
    <property type="component" value="Unassembled WGS sequence"/>
</dbReference>
<reference evidence="6" key="1">
    <citation type="submission" date="2015-07" db="EMBL/GenBank/DDBJ databases">
        <title>Complete Genome of Thermincola ferriacetica strain Z-0001T.</title>
        <authorList>
            <person name="Lusk B."/>
            <person name="Badalamenti J.P."/>
            <person name="Parameswaran P."/>
            <person name="Bond D.R."/>
            <person name="Torres C.I."/>
        </authorList>
    </citation>
    <scope>NUCLEOTIDE SEQUENCE [LARGE SCALE GENOMIC DNA]</scope>
    <source>
        <strain evidence="6">Z-0001</strain>
    </source>
</reference>
<dbReference type="PROSITE" id="PS00211">
    <property type="entry name" value="ABC_TRANSPORTER_1"/>
    <property type="match status" value="1"/>
</dbReference>
<sequence>MLEVNIQKALPDFLLKVAFSFANGITAILGPSGAGKTTLLQCIAGLVSPDEGFISLKGKVFYCSGEGVNLPARLRRVGYVFQDYALFPHMTVKQNAMYGVKGCKEKRGYRLSVIDVLEMLKVTHLQHRYPDELSGGEKQRVALARALMTEPDILLLDEPLSALDDYTRKQLRRELKELQGKWGIPFVMVTHNSEDVKYLADQALYLHEGKQYTLGQLRSASSTLVYLTR</sequence>
<dbReference type="PANTHER" id="PTHR42781:SF4">
    <property type="entry name" value="SPERMIDINE_PUTRESCINE IMPORT ATP-BINDING PROTEIN POTA"/>
    <property type="match status" value="1"/>
</dbReference>
<dbReference type="AlphaFoldDB" id="A0A0L6W302"/>
<dbReference type="PATRIC" id="fig|281456.6.peg.1573"/>
<dbReference type="InterPro" id="IPR050093">
    <property type="entry name" value="ABC_SmlMolc_Importer"/>
</dbReference>
<evidence type="ECO:0000256" key="1">
    <source>
        <dbReference type="ARBA" id="ARBA00022448"/>
    </source>
</evidence>
<dbReference type="SUPFAM" id="SSF52540">
    <property type="entry name" value="P-loop containing nucleoside triphosphate hydrolases"/>
    <property type="match status" value="1"/>
</dbReference>
<evidence type="ECO:0000256" key="2">
    <source>
        <dbReference type="ARBA" id="ARBA00022741"/>
    </source>
</evidence>
<dbReference type="Gene3D" id="3.40.50.300">
    <property type="entry name" value="P-loop containing nucleotide triphosphate hydrolases"/>
    <property type="match status" value="1"/>
</dbReference>
<keyword evidence="1" id="KW-0813">Transport</keyword>
<accession>A0A0L6W302</accession>
<dbReference type="RefSeq" id="WP_013119590.1">
    <property type="nucleotide sequence ID" value="NZ_LGTE01000008.1"/>
</dbReference>
<keyword evidence="3" id="KW-0067">ATP-binding</keyword>
<dbReference type="PANTHER" id="PTHR42781">
    <property type="entry name" value="SPERMIDINE/PUTRESCINE IMPORT ATP-BINDING PROTEIN POTA"/>
    <property type="match status" value="1"/>
</dbReference>
<gene>
    <name evidence="5" type="ORF">Tfer_1471</name>
</gene>
<protein>
    <submittedName>
        <fullName evidence="5">ABC transporter</fullName>
    </submittedName>
</protein>
<organism evidence="5 6">
    <name type="scientific">Thermincola ferriacetica</name>
    <dbReference type="NCBI Taxonomy" id="281456"/>
    <lineage>
        <taxon>Bacteria</taxon>
        <taxon>Bacillati</taxon>
        <taxon>Bacillota</taxon>
        <taxon>Clostridia</taxon>
        <taxon>Eubacteriales</taxon>
        <taxon>Thermincolaceae</taxon>
        <taxon>Thermincola</taxon>
    </lineage>
</organism>
<comment type="caution">
    <text evidence="5">The sequence shown here is derived from an EMBL/GenBank/DDBJ whole genome shotgun (WGS) entry which is preliminary data.</text>
</comment>
<name>A0A0L6W302_9FIRM</name>
<dbReference type="GO" id="GO:0005524">
    <property type="term" value="F:ATP binding"/>
    <property type="evidence" value="ECO:0007669"/>
    <property type="project" value="UniProtKB-KW"/>
</dbReference>
<keyword evidence="6" id="KW-1185">Reference proteome</keyword>
<dbReference type="GO" id="GO:0016887">
    <property type="term" value="F:ATP hydrolysis activity"/>
    <property type="evidence" value="ECO:0007669"/>
    <property type="project" value="InterPro"/>
</dbReference>
<evidence type="ECO:0000313" key="6">
    <source>
        <dbReference type="Proteomes" id="UP000037175"/>
    </source>
</evidence>
<evidence type="ECO:0000259" key="4">
    <source>
        <dbReference type="PROSITE" id="PS50893"/>
    </source>
</evidence>
<dbReference type="InterPro" id="IPR027417">
    <property type="entry name" value="P-loop_NTPase"/>
</dbReference>
<dbReference type="PROSITE" id="PS50893">
    <property type="entry name" value="ABC_TRANSPORTER_2"/>
    <property type="match status" value="1"/>
</dbReference>
<proteinExistence type="predicted"/>
<feature type="domain" description="ABC transporter" evidence="4">
    <location>
        <begin position="1"/>
        <end position="227"/>
    </location>
</feature>
<dbReference type="Pfam" id="PF00005">
    <property type="entry name" value="ABC_tran"/>
    <property type="match status" value="1"/>
</dbReference>
<evidence type="ECO:0000313" key="5">
    <source>
        <dbReference type="EMBL" id="KNZ69861.1"/>
    </source>
</evidence>
<dbReference type="InterPro" id="IPR003439">
    <property type="entry name" value="ABC_transporter-like_ATP-bd"/>
</dbReference>
<dbReference type="EMBL" id="LGTE01000008">
    <property type="protein sequence ID" value="KNZ69861.1"/>
    <property type="molecule type" value="Genomic_DNA"/>
</dbReference>
<dbReference type="InterPro" id="IPR017871">
    <property type="entry name" value="ABC_transporter-like_CS"/>
</dbReference>
<keyword evidence="2" id="KW-0547">Nucleotide-binding</keyword>
<evidence type="ECO:0000256" key="3">
    <source>
        <dbReference type="ARBA" id="ARBA00022840"/>
    </source>
</evidence>
<dbReference type="InterPro" id="IPR003593">
    <property type="entry name" value="AAA+_ATPase"/>
</dbReference>